<dbReference type="InterPro" id="IPR047657">
    <property type="entry name" value="PmbA"/>
</dbReference>
<dbReference type="Gene3D" id="3.30.2290.10">
    <property type="entry name" value="PmbA/TldD superfamily"/>
    <property type="match status" value="1"/>
</dbReference>
<dbReference type="Pfam" id="PF19290">
    <property type="entry name" value="PmbA_TldD_2nd"/>
    <property type="match status" value="1"/>
</dbReference>
<name>A0A917FS72_9GAMM</name>
<feature type="domain" description="Metalloprotease TldD/E N-terminal" evidence="2">
    <location>
        <begin position="22"/>
        <end position="86"/>
    </location>
</feature>
<reference evidence="5" key="2">
    <citation type="submission" date="2020-09" db="EMBL/GenBank/DDBJ databases">
        <authorList>
            <person name="Sun Q."/>
            <person name="Zhou Y."/>
        </authorList>
    </citation>
    <scope>NUCLEOTIDE SEQUENCE</scope>
    <source>
        <strain evidence="5">CGMCC 1.12181</strain>
    </source>
</reference>
<dbReference type="SUPFAM" id="SSF111283">
    <property type="entry name" value="Putative modulator of DNA gyrase, PmbA/TldD"/>
    <property type="match status" value="1"/>
</dbReference>
<evidence type="ECO:0000259" key="4">
    <source>
        <dbReference type="Pfam" id="PF19290"/>
    </source>
</evidence>
<protein>
    <submittedName>
        <fullName evidence="5">PmbA protein</fullName>
    </submittedName>
</protein>
<sequence>MKQTDIVTKVLETVKHKGADAAEISYAEGSGISVSCRQGEVDTIENNNDKSFSLTVYKNGAKGSASTAVVNEDSIALTIEKALAIAALTAPDEAAGLADKDLLATDFKNLQTAHDNPYEPDTLIQYALTATEGARAEAADKQADVVVDEANVEVGDGYAIYATSDGFLGEKRGSNASASVVAIAKEHGEMEREYWWDAVRDYRQLMDAEIMGAKAVGRSVAQLGSRQVKSQQVPVLFDPAMSKTLIGHMLSAISGSALYQEASFLKDDLNTQLFPEWFSIQEDPFIPGGFGSRNFDSNGIATKPRTLIDHGVLKGFMLSLYSARRLNSQPTGHGGGAHNLMVEAATTADLVKDMDRGFLVTSLMGQGVNTVTGDYSRGASGFWVEDGQIAFPISEMTIAGHLKDMFKNLRAVGADIDRRSKIHTGAWLVDGMTIAGD</sequence>
<dbReference type="Pfam" id="PF19289">
    <property type="entry name" value="PmbA_TldD_3rd"/>
    <property type="match status" value="1"/>
</dbReference>
<dbReference type="EMBL" id="BMEO01000007">
    <property type="protein sequence ID" value="GGF97489.1"/>
    <property type="molecule type" value="Genomic_DNA"/>
</dbReference>
<dbReference type="AlphaFoldDB" id="A0A917FS72"/>
<dbReference type="Proteomes" id="UP000605253">
    <property type="component" value="Unassembled WGS sequence"/>
</dbReference>
<dbReference type="GO" id="GO:0006508">
    <property type="term" value="P:proteolysis"/>
    <property type="evidence" value="ECO:0007669"/>
    <property type="project" value="InterPro"/>
</dbReference>
<dbReference type="InterPro" id="IPR045569">
    <property type="entry name" value="Metalloprtase-TldD/E_C"/>
</dbReference>
<evidence type="ECO:0000259" key="2">
    <source>
        <dbReference type="Pfam" id="PF01523"/>
    </source>
</evidence>
<dbReference type="InterPro" id="IPR002510">
    <property type="entry name" value="Metalloprtase-TldD/E_N"/>
</dbReference>
<dbReference type="Pfam" id="PF01523">
    <property type="entry name" value="PmbA_TldD_1st"/>
    <property type="match status" value="1"/>
</dbReference>
<dbReference type="InterPro" id="IPR035068">
    <property type="entry name" value="TldD/PmbA_N"/>
</dbReference>
<feature type="domain" description="Metalloprotease TldD/E central" evidence="4">
    <location>
        <begin position="117"/>
        <end position="223"/>
    </location>
</feature>
<comment type="caution">
    <text evidence="5">The sequence shown here is derived from an EMBL/GenBank/DDBJ whole genome shotgun (WGS) entry which is preliminary data.</text>
</comment>
<organism evidence="5 6">
    <name type="scientific">Marinicella pacifica</name>
    <dbReference type="NCBI Taxonomy" id="1171543"/>
    <lineage>
        <taxon>Bacteria</taxon>
        <taxon>Pseudomonadati</taxon>
        <taxon>Pseudomonadota</taxon>
        <taxon>Gammaproteobacteria</taxon>
        <taxon>Lysobacterales</taxon>
        <taxon>Marinicellaceae</taxon>
        <taxon>Marinicella</taxon>
    </lineage>
</organism>
<proteinExistence type="inferred from homology"/>
<keyword evidence="6" id="KW-1185">Reference proteome</keyword>
<reference evidence="5" key="1">
    <citation type="journal article" date="2014" name="Int. J. Syst. Evol. Microbiol.">
        <title>Complete genome sequence of Corynebacterium casei LMG S-19264T (=DSM 44701T), isolated from a smear-ripened cheese.</title>
        <authorList>
            <consortium name="US DOE Joint Genome Institute (JGI-PGF)"/>
            <person name="Walter F."/>
            <person name="Albersmeier A."/>
            <person name="Kalinowski J."/>
            <person name="Ruckert C."/>
        </authorList>
    </citation>
    <scope>NUCLEOTIDE SEQUENCE</scope>
    <source>
        <strain evidence="5">CGMCC 1.12181</strain>
    </source>
</reference>
<comment type="similarity">
    <text evidence="1">Belongs to the peptidase U62 family.</text>
</comment>
<evidence type="ECO:0000256" key="1">
    <source>
        <dbReference type="ARBA" id="ARBA00005836"/>
    </source>
</evidence>
<feature type="domain" description="Metalloprotease TldD/E C-terminal" evidence="3">
    <location>
        <begin position="230"/>
        <end position="436"/>
    </location>
</feature>
<accession>A0A917FS72</accession>
<gene>
    <name evidence="5" type="primary">pmbA</name>
    <name evidence="5" type="ORF">GCM10011365_18660</name>
</gene>
<dbReference type="InterPro" id="IPR036059">
    <property type="entry name" value="TldD/PmbA_sf"/>
</dbReference>
<dbReference type="RefSeq" id="WP_188365465.1">
    <property type="nucleotide sequence ID" value="NZ_BAABJF010000003.1"/>
</dbReference>
<evidence type="ECO:0000313" key="6">
    <source>
        <dbReference type="Proteomes" id="UP000605253"/>
    </source>
</evidence>
<dbReference type="PANTHER" id="PTHR43421">
    <property type="entry name" value="METALLOPROTEASE PMBA"/>
    <property type="match status" value="1"/>
</dbReference>
<dbReference type="PANTHER" id="PTHR43421:SF1">
    <property type="entry name" value="METALLOPROTEASE PMBA"/>
    <property type="match status" value="1"/>
</dbReference>
<dbReference type="InterPro" id="IPR045570">
    <property type="entry name" value="Metalloprtase-TldD/E_cen_dom"/>
</dbReference>
<dbReference type="GO" id="GO:0005829">
    <property type="term" value="C:cytosol"/>
    <property type="evidence" value="ECO:0007669"/>
    <property type="project" value="TreeGrafter"/>
</dbReference>
<evidence type="ECO:0000259" key="3">
    <source>
        <dbReference type="Pfam" id="PF19289"/>
    </source>
</evidence>
<evidence type="ECO:0000313" key="5">
    <source>
        <dbReference type="EMBL" id="GGF97489.1"/>
    </source>
</evidence>
<dbReference type="GO" id="GO:0008237">
    <property type="term" value="F:metallopeptidase activity"/>
    <property type="evidence" value="ECO:0007669"/>
    <property type="project" value="InterPro"/>
</dbReference>